<accession>A0A5S9R1V1</accession>
<proteinExistence type="predicted"/>
<feature type="transmembrane region" description="Helical" evidence="2">
    <location>
        <begin position="23"/>
        <end position="44"/>
    </location>
</feature>
<dbReference type="RefSeq" id="WP_159232865.1">
    <property type="nucleotide sequence ID" value="NZ_CACSIP010000029.1"/>
</dbReference>
<dbReference type="Proteomes" id="UP000430146">
    <property type="component" value="Unassembled WGS sequence"/>
</dbReference>
<evidence type="ECO:0000256" key="1">
    <source>
        <dbReference type="SAM" id="MobiDB-lite"/>
    </source>
</evidence>
<protein>
    <submittedName>
        <fullName evidence="3">Uncharacterized protein</fullName>
    </submittedName>
</protein>
<evidence type="ECO:0000256" key="2">
    <source>
        <dbReference type="SAM" id="Phobius"/>
    </source>
</evidence>
<feature type="transmembrane region" description="Helical" evidence="2">
    <location>
        <begin position="64"/>
        <end position="84"/>
    </location>
</feature>
<evidence type="ECO:0000313" key="3">
    <source>
        <dbReference type="EMBL" id="CAA0127320.1"/>
    </source>
</evidence>
<keyword evidence="2" id="KW-0812">Transmembrane</keyword>
<name>A0A5S9R1V1_MYCVN</name>
<sequence length="431" mass="47154">MGDAPAAQHAGHPLPEERRLRHVLNGSLAVGALFMAAFVTLTLIKAVRSPNDVTSNWFAAWGTWAGGFATAAAFLIAAFSIAVASAHARVDRHVAATIRADDEMAQARLLAIYKVDIPGAFQGLATFRIENRSQHFVFDVRVPFADTPSDTGAPPVRRTPDKVESEGLLHEYLPRGETLTPYMQSTSHEGWFTEMTLHTRQWQHVSFVVEYTDGSGLRWRQHFGGGIERVLTDQAPRVKPADRFQSGYQITPITDDKARRLGGSFAAHLPPLESDEDFLEAIGPTVAKTWRRATHDHAPDIRPSSTRAGGVRIEMPYKPAAPPWWDEHLKRRLREHGFGDFVMRSVGEHASVAVECSEDTAAASISAIHDAIEFANDQFEATELAAAQRAMEQRAADQGTAQNRRTQINDIALGQRPGAPPNAGIGGVPGQ</sequence>
<organism evidence="3 4">
    <name type="scientific">Mycolicibacterium vanbaalenii</name>
    <name type="common">Mycobacterium vanbaalenii</name>
    <dbReference type="NCBI Taxonomy" id="110539"/>
    <lineage>
        <taxon>Bacteria</taxon>
        <taxon>Bacillati</taxon>
        <taxon>Actinomycetota</taxon>
        <taxon>Actinomycetes</taxon>
        <taxon>Mycobacteriales</taxon>
        <taxon>Mycobacteriaceae</taxon>
        <taxon>Mycolicibacterium</taxon>
    </lineage>
</organism>
<reference evidence="3 4" key="1">
    <citation type="submission" date="2019-11" db="EMBL/GenBank/DDBJ databases">
        <authorList>
            <person name="Holert J."/>
        </authorList>
    </citation>
    <scope>NUCLEOTIDE SEQUENCE [LARGE SCALE GENOMIC DNA]</scope>
    <source>
        <strain evidence="3">BC8_1</strain>
    </source>
</reference>
<evidence type="ECO:0000313" key="4">
    <source>
        <dbReference type="Proteomes" id="UP000430146"/>
    </source>
</evidence>
<keyword evidence="4" id="KW-1185">Reference proteome</keyword>
<feature type="region of interest" description="Disordered" evidence="1">
    <location>
        <begin position="409"/>
        <end position="431"/>
    </location>
</feature>
<keyword evidence="2" id="KW-1133">Transmembrane helix</keyword>
<gene>
    <name evidence="3" type="ORF">AELLOGFF_05162</name>
</gene>
<dbReference type="AlphaFoldDB" id="A0A5S9R1V1"/>
<dbReference type="EMBL" id="CACSIP010000029">
    <property type="protein sequence ID" value="CAA0127320.1"/>
    <property type="molecule type" value="Genomic_DNA"/>
</dbReference>
<dbReference type="OrthoDB" id="4763615at2"/>
<keyword evidence="2" id="KW-0472">Membrane</keyword>